<comment type="caution">
    <text evidence="3">The sequence shown here is derived from an EMBL/GenBank/DDBJ whole genome shotgun (WGS) entry which is preliminary data.</text>
</comment>
<dbReference type="Proteomes" id="UP000192772">
    <property type="component" value="Unassembled WGS sequence"/>
</dbReference>
<name>A0A1X0CE35_9MYCO</name>
<dbReference type="CDD" id="cd00085">
    <property type="entry name" value="HNHc"/>
    <property type="match status" value="1"/>
</dbReference>
<dbReference type="InterPro" id="IPR003870">
    <property type="entry name" value="DUF222"/>
</dbReference>
<feature type="compositionally biased region" description="Low complexity" evidence="1">
    <location>
        <begin position="454"/>
        <end position="465"/>
    </location>
</feature>
<protein>
    <recommendedName>
        <fullName evidence="2">DUF222 domain-containing protein</fullName>
    </recommendedName>
</protein>
<feature type="compositionally biased region" description="Polar residues" evidence="1">
    <location>
        <begin position="466"/>
        <end position="477"/>
    </location>
</feature>
<dbReference type="EMBL" id="MVHP01000066">
    <property type="protein sequence ID" value="ORA58368.1"/>
    <property type="molecule type" value="Genomic_DNA"/>
</dbReference>
<evidence type="ECO:0000313" key="4">
    <source>
        <dbReference type="Proteomes" id="UP000192772"/>
    </source>
</evidence>
<accession>A0A1X0CE35</accession>
<dbReference type="OrthoDB" id="4775237at2"/>
<sequence length="477" mass="52963">MFEMVSDAELIDHMGEEAREESAAMGRRLAAVGELFARREQEYQEAKFYFTDVVAAVAAEICPIQNISHARAVAQVGLARTLRERLPRIAQVFRSGVIDYRMVAAIINRTENVEDALIAALDEALARQVHKWMKLSQPKLRDRLDMWVAKYDPAAVRVPPKVDEDRCVEIHPDDTPGMAILWGTLHAADAAAVDQRLDALADTVCANDPRTKRQRRADACAPAVRGEAVLPCQCGSSDCPAQASRQAAATAVIHVLAEQGTLEGTSDTPGYLPGFGVLPAESVRDIAQTATLKPLPVPTGAGPDPGYRPSAASREFIFWRDLTCRWPGCDRPAQRCDVDHTMPWPAGPTHPSNNKCYCRLHHLIKTFFTGPGGWRDHQFPDGTVVLISPTGHVYRSQAHGASLFSALGQPTGELDLPTDPLPPDPDRLAMMPRRKQTRDQDRRDRINAERRQRQQLITEQQRQHQAWLTQNEKPPPF</sequence>
<evidence type="ECO:0000256" key="1">
    <source>
        <dbReference type="SAM" id="MobiDB-lite"/>
    </source>
</evidence>
<evidence type="ECO:0000259" key="2">
    <source>
        <dbReference type="Pfam" id="PF02720"/>
    </source>
</evidence>
<dbReference type="AlphaFoldDB" id="A0A1X0CE35"/>
<dbReference type="STRING" id="81858.BST23_25515"/>
<gene>
    <name evidence="3" type="ORF">BST23_25515</name>
</gene>
<dbReference type="Pfam" id="PF02720">
    <property type="entry name" value="DUF222"/>
    <property type="match status" value="1"/>
</dbReference>
<proteinExistence type="predicted"/>
<feature type="domain" description="DUF222" evidence="2">
    <location>
        <begin position="17"/>
        <end position="321"/>
    </location>
</feature>
<feature type="compositionally biased region" description="Basic and acidic residues" evidence="1">
    <location>
        <begin position="437"/>
        <end position="452"/>
    </location>
</feature>
<reference evidence="3 4" key="1">
    <citation type="submission" date="2017-02" db="EMBL/GenBank/DDBJ databases">
        <title>The new phylogeny of genus Mycobacterium.</title>
        <authorList>
            <person name="Tortoli E."/>
            <person name="Trovato A."/>
            <person name="Cirillo D.M."/>
        </authorList>
    </citation>
    <scope>NUCLEOTIDE SEQUENCE [LARGE SCALE GENOMIC DNA]</scope>
    <source>
        <strain evidence="3 4">FI-09383</strain>
    </source>
</reference>
<organism evidence="3 4">
    <name type="scientific">Mycolicibacterium elephantis</name>
    <dbReference type="NCBI Taxonomy" id="81858"/>
    <lineage>
        <taxon>Bacteria</taxon>
        <taxon>Bacillati</taxon>
        <taxon>Actinomycetota</taxon>
        <taxon>Actinomycetes</taxon>
        <taxon>Mycobacteriales</taxon>
        <taxon>Mycobacteriaceae</taxon>
        <taxon>Mycolicibacterium</taxon>
    </lineage>
</organism>
<feature type="region of interest" description="Disordered" evidence="1">
    <location>
        <begin position="409"/>
        <end position="477"/>
    </location>
</feature>
<evidence type="ECO:0000313" key="3">
    <source>
        <dbReference type="EMBL" id="ORA58368.1"/>
    </source>
</evidence>
<dbReference type="InterPro" id="IPR003615">
    <property type="entry name" value="HNH_nuc"/>
</dbReference>